<dbReference type="InterPro" id="IPR011118">
    <property type="entry name" value="Tannase/feruloyl_esterase"/>
</dbReference>
<evidence type="ECO:0000256" key="1">
    <source>
        <dbReference type="ARBA" id="ARBA00006249"/>
    </source>
</evidence>
<evidence type="ECO:0000313" key="9">
    <source>
        <dbReference type="EMBL" id="KAK7726219.1"/>
    </source>
</evidence>
<protein>
    <recommendedName>
        <fullName evidence="8">Carboxylic ester hydrolase</fullName>
        <ecNumber evidence="8">3.1.1.-</ecNumber>
    </recommendedName>
</protein>
<gene>
    <name evidence="9" type="ORF">SLS63_007733</name>
</gene>
<organism evidence="9 10">
    <name type="scientific">Diaporthe eres</name>
    <name type="common">Phomopsis oblonga</name>
    <dbReference type="NCBI Taxonomy" id="83184"/>
    <lineage>
        <taxon>Eukaryota</taxon>
        <taxon>Fungi</taxon>
        <taxon>Dikarya</taxon>
        <taxon>Ascomycota</taxon>
        <taxon>Pezizomycotina</taxon>
        <taxon>Sordariomycetes</taxon>
        <taxon>Sordariomycetidae</taxon>
        <taxon>Diaporthales</taxon>
        <taxon>Diaporthaceae</taxon>
        <taxon>Diaporthe</taxon>
        <taxon>Diaporthe eres species complex</taxon>
    </lineage>
</organism>
<keyword evidence="4" id="KW-0732">Signal</keyword>
<dbReference type="PANTHER" id="PTHR33938:SF2">
    <property type="entry name" value="CARBOXYLIC ESTER HYDROLASE"/>
    <property type="match status" value="1"/>
</dbReference>
<comment type="caution">
    <text evidence="9">The sequence shown here is derived from an EMBL/GenBank/DDBJ whole genome shotgun (WGS) entry which is preliminary data.</text>
</comment>
<dbReference type="PANTHER" id="PTHR33938">
    <property type="entry name" value="FERULOYL ESTERASE B-RELATED"/>
    <property type="match status" value="1"/>
</dbReference>
<dbReference type="EC" id="3.1.1.-" evidence="8"/>
<keyword evidence="10" id="KW-1185">Reference proteome</keyword>
<dbReference type="Pfam" id="PF07519">
    <property type="entry name" value="Tannase"/>
    <property type="match status" value="2"/>
</dbReference>
<comment type="similarity">
    <text evidence="1 8">Belongs to the tannase family.</text>
</comment>
<sequence length="576" mass="63078">MSFGRKQLQWIIAFGAEILKGSFPSEVSFEEATAAQFKSPNSCTEGSLSSLLPDGTRLLLSQKLEDNSTFHVPESEIAYTQSPSGLKALCALQVEVTGDNDSKYSFGLFLPEIWNGRFLGVGNGAFAGGVNWADMAAGAQYGFASTSTDTGHRSGFQDGSWAWRNPDAIDNWGHKAMHGSVQAAKSIARAFYGSDDKKADISSSYYSGCSTGGRQGLKEAQEYPDDFDGILAGAPAWWSKRLHLFNLVAGVFNLPVEAAHHIPPEMFPVIAAETLRQCDPQDGVIDNIISSPEACLLQLETLLSGPESDASKCLKAAQLETLHRLYNDWTEANSTFVFPHLLPGSEWEWTKLSGSDKPNSLGVDYVKYFLNLGPDWDWQKGYSPNLLRVAEEMDPGNATADNYDLSPFFKRGGKLLLYHGLSDPGIPPGSTLYFYNQVVQTLMPRGIEVSDHARLFFIPGMLHCQGTPESNDGPWYFAGANQQAALKGPIPHSVPGFADAKHDAMLALMDWFEKGRAPTEIIATKWADDDPRRSVTSQRPACMYPQVAKFQNGDGSKGSRAEVKSPENWACENLWN</sequence>
<evidence type="ECO:0000256" key="4">
    <source>
        <dbReference type="ARBA" id="ARBA00022729"/>
    </source>
</evidence>
<keyword evidence="2" id="KW-0719">Serine esterase</keyword>
<evidence type="ECO:0000256" key="5">
    <source>
        <dbReference type="ARBA" id="ARBA00022801"/>
    </source>
</evidence>
<evidence type="ECO:0000256" key="2">
    <source>
        <dbReference type="ARBA" id="ARBA00022487"/>
    </source>
</evidence>
<name>A0ABR1P4R1_DIAER</name>
<keyword evidence="7" id="KW-1015">Disulfide bond</keyword>
<reference evidence="9 10" key="1">
    <citation type="submission" date="2024-02" db="EMBL/GenBank/DDBJ databases">
        <title>De novo assembly and annotation of 12 fungi associated with fruit tree decline syndrome in Ontario, Canada.</title>
        <authorList>
            <person name="Sulman M."/>
            <person name="Ellouze W."/>
            <person name="Ilyukhin E."/>
        </authorList>
    </citation>
    <scope>NUCLEOTIDE SEQUENCE [LARGE SCALE GENOMIC DNA]</scope>
    <source>
        <strain evidence="9 10">M169</strain>
    </source>
</reference>
<keyword evidence="3" id="KW-0479">Metal-binding</keyword>
<dbReference type="SUPFAM" id="SSF53474">
    <property type="entry name" value="alpha/beta-Hydrolases"/>
    <property type="match status" value="1"/>
</dbReference>
<keyword evidence="5 8" id="KW-0378">Hydrolase</keyword>
<dbReference type="InterPro" id="IPR029058">
    <property type="entry name" value="AB_hydrolase_fold"/>
</dbReference>
<proteinExistence type="inferred from homology"/>
<accession>A0ABR1P4R1</accession>
<dbReference type="Proteomes" id="UP001430848">
    <property type="component" value="Unassembled WGS sequence"/>
</dbReference>
<evidence type="ECO:0000256" key="8">
    <source>
        <dbReference type="RuleBase" id="RU361238"/>
    </source>
</evidence>
<evidence type="ECO:0000256" key="6">
    <source>
        <dbReference type="ARBA" id="ARBA00022837"/>
    </source>
</evidence>
<evidence type="ECO:0000256" key="3">
    <source>
        <dbReference type="ARBA" id="ARBA00022723"/>
    </source>
</evidence>
<keyword evidence="6" id="KW-0106">Calcium</keyword>
<evidence type="ECO:0000256" key="7">
    <source>
        <dbReference type="ARBA" id="ARBA00023157"/>
    </source>
</evidence>
<evidence type="ECO:0000313" key="10">
    <source>
        <dbReference type="Proteomes" id="UP001430848"/>
    </source>
</evidence>
<dbReference type="EMBL" id="JAKNSF020000044">
    <property type="protein sequence ID" value="KAK7726219.1"/>
    <property type="molecule type" value="Genomic_DNA"/>
</dbReference>